<evidence type="ECO:0000256" key="1">
    <source>
        <dbReference type="ARBA" id="ARBA00006754"/>
    </source>
</evidence>
<dbReference type="PANTHER" id="PTHR33744">
    <property type="entry name" value="CARBOHYDRATE DIACID REGULATOR"/>
    <property type="match status" value="1"/>
</dbReference>
<organism evidence="4 6">
    <name type="scientific">Paenibacillus urinalis</name>
    <dbReference type="NCBI Taxonomy" id="521520"/>
    <lineage>
        <taxon>Bacteria</taxon>
        <taxon>Bacillati</taxon>
        <taxon>Bacillota</taxon>
        <taxon>Bacilli</taxon>
        <taxon>Bacillales</taxon>
        <taxon>Paenibacillaceae</taxon>
        <taxon>Paenibacillus</taxon>
    </lineage>
</organism>
<proteinExistence type="inferred from homology"/>
<dbReference type="InterPro" id="IPR042070">
    <property type="entry name" value="PucR_C-HTH_sf"/>
</dbReference>
<feature type="domain" description="PucR C-terminal helix-turn-helix" evidence="2">
    <location>
        <begin position="433"/>
        <end position="490"/>
    </location>
</feature>
<feature type="domain" description="CdaR GGDEF-like" evidence="3">
    <location>
        <begin position="271"/>
        <end position="381"/>
    </location>
</feature>
<dbReference type="InterPro" id="IPR051448">
    <property type="entry name" value="CdaR-like_regulators"/>
</dbReference>
<accession>A0AAX3MT91</accession>
<dbReference type="RefSeq" id="WP_047911927.1">
    <property type="nucleotide sequence ID" value="NZ_CP118101.1"/>
</dbReference>
<evidence type="ECO:0000259" key="3">
    <source>
        <dbReference type="Pfam" id="PF17853"/>
    </source>
</evidence>
<evidence type="ECO:0000313" key="6">
    <source>
        <dbReference type="Proteomes" id="UP001220962"/>
    </source>
</evidence>
<dbReference type="Proteomes" id="UP001220962">
    <property type="component" value="Chromosome"/>
</dbReference>
<dbReference type="EMBL" id="CP118108">
    <property type="protein sequence ID" value="WDI00332.1"/>
    <property type="molecule type" value="Genomic_DNA"/>
</dbReference>
<evidence type="ECO:0000313" key="5">
    <source>
        <dbReference type="EMBL" id="WDI00332.1"/>
    </source>
</evidence>
<dbReference type="EMBL" id="CP118101">
    <property type="protein sequence ID" value="WDH80636.1"/>
    <property type="molecule type" value="Genomic_DNA"/>
</dbReference>
<dbReference type="InterPro" id="IPR041522">
    <property type="entry name" value="CdaR_GGDEF"/>
</dbReference>
<sequence length="505" mass="58067">MRITFEMLVYQLSKKWNIHYEAAEHSLEGLHPPLLYESSLAVQKNHIYVMSDNRNSSYAGCCLVYCGIPIADLDLNKDSGIIVVDPEVPVAAVLNQIQSIFALYQDWENRMQQVVYHHQTLQELLDISSVVLDNLLCVTDENNHELAASYQGQRVESSSLGTYSKETNFHTLMHAVETVDNNHYKLDLKKIQETKESFQVYFSYINDGPINLGTLSVHPYEHIILIHDLQLLDILSFYVKALLLRPSQVSGSFFTNLLEALITGVTVSEADLFKLKNALHFRANDQFKCIVIQFTEDVTTKYGHYLKHRFQVENPSSIAQLYDDHLVGLINETRMGWDNHKFHQSISAWLGKIEFVAGASDSFTDLSQLNIYYQEALSILEYADVKDSEVRVFSDCWNRYVLSKCTGRLPASKLFPAGFVKVIQYNETSAVDYLETLRIWLEEGRNDSRTAARLYISRNTFLSRRDKLISLLESDLTSPDERFQLELCIRLYDMNQHDTINPSIR</sequence>
<dbReference type="PANTHER" id="PTHR33744:SF1">
    <property type="entry name" value="DNA-BINDING TRANSCRIPTIONAL ACTIVATOR ADER"/>
    <property type="match status" value="1"/>
</dbReference>
<gene>
    <name evidence="4" type="ORF">PUW23_13820</name>
    <name evidence="5" type="ORF">PUW25_13565</name>
</gene>
<comment type="similarity">
    <text evidence="1">Belongs to the CdaR family.</text>
</comment>
<name>A0AAX3MT91_9BACL</name>
<dbReference type="AlphaFoldDB" id="A0AAX3MT91"/>
<evidence type="ECO:0000259" key="2">
    <source>
        <dbReference type="Pfam" id="PF13556"/>
    </source>
</evidence>
<dbReference type="Pfam" id="PF13556">
    <property type="entry name" value="HTH_30"/>
    <property type="match status" value="1"/>
</dbReference>
<dbReference type="Pfam" id="PF17853">
    <property type="entry name" value="GGDEF_2"/>
    <property type="match status" value="1"/>
</dbReference>
<reference evidence="4 7" key="1">
    <citation type="submission" date="2023-02" db="EMBL/GenBank/DDBJ databases">
        <title>Pathogen: clinical or host-associated sample.</title>
        <authorList>
            <person name="Hergert J."/>
            <person name="Casey R."/>
            <person name="Wagner J."/>
            <person name="Young E.L."/>
            <person name="Oakeson K.F."/>
        </authorList>
    </citation>
    <scope>NUCLEOTIDE SEQUENCE</scope>
    <source>
        <strain evidence="5 7">2022CK-00829</strain>
        <strain evidence="4">2022CK-00830</strain>
    </source>
</reference>
<evidence type="ECO:0000313" key="4">
    <source>
        <dbReference type="EMBL" id="WDH80636.1"/>
    </source>
</evidence>
<protein>
    <submittedName>
        <fullName evidence="4">Helix-turn-helix domain-containing protein</fullName>
    </submittedName>
</protein>
<dbReference type="Proteomes" id="UP001221519">
    <property type="component" value="Chromosome"/>
</dbReference>
<keyword evidence="7" id="KW-1185">Reference proteome</keyword>
<evidence type="ECO:0000313" key="7">
    <source>
        <dbReference type="Proteomes" id="UP001221519"/>
    </source>
</evidence>
<dbReference type="InterPro" id="IPR025736">
    <property type="entry name" value="PucR_C-HTH_dom"/>
</dbReference>
<dbReference type="Gene3D" id="1.10.10.2840">
    <property type="entry name" value="PucR C-terminal helix-turn-helix domain"/>
    <property type="match status" value="1"/>
</dbReference>